<dbReference type="Pfam" id="PF07143">
    <property type="entry name" value="CrtC"/>
    <property type="match status" value="1"/>
</dbReference>
<evidence type="ECO:0000259" key="1">
    <source>
        <dbReference type="Pfam" id="PF07143"/>
    </source>
</evidence>
<name>A0A4S4C958_9BACL</name>
<evidence type="ECO:0000313" key="3">
    <source>
        <dbReference type="Proteomes" id="UP000310636"/>
    </source>
</evidence>
<dbReference type="PANTHER" id="PTHR38591">
    <property type="entry name" value="HYDROLASE"/>
    <property type="match status" value="1"/>
</dbReference>
<dbReference type="Pfam" id="PF17186">
    <property type="entry name" value="Lipocalin_9"/>
    <property type="match status" value="1"/>
</dbReference>
<reference evidence="2 3" key="1">
    <citation type="submission" date="2019-04" db="EMBL/GenBank/DDBJ databases">
        <title>Cohnella sp. nov. isolated from preserved vegetables.</title>
        <authorList>
            <person name="Lin S.-Y."/>
            <person name="Hung M.-H."/>
            <person name="Young C.-C."/>
        </authorList>
    </citation>
    <scope>NUCLEOTIDE SEQUENCE [LARGE SCALE GENOMIC DNA]</scope>
    <source>
        <strain evidence="2 3">CC-MHH1044</strain>
    </source>
</reference>
<dbReference type="Proteomes" id="UP000310636">
    <property type="component" value="Unassembled WGS sequence"/>
</dbReference>
<dbReference type="InterPro" id="IPR023374">
    <property type="entry name" value="AttH-like_dom_sf"/>
</dbReference>
<dbReference type="SUPFAM" id="SSF159245">
    <property type="entry name" value="AttH-like"/>
    <property type="match status" value="1"/>
</dbReference>
<proteinExistence type="predicted"/>
<dbReference type="PANTHER" id="PTHR38591:SF1">
    <property type="entry name" value="BLL1000 PROTEIN"/>
    <property type="match status" value="1"/>
</dbReference>
<feature type="domain" description="AttH" evidence="1">
    <location>
        <begin position="129"/>
        <end position="224"/>
    </location>
</feature>
<dbReference type="Gene3D" id="2.40.370.10">
    <property type="entry name" value="AttH-like domain"/>
    <property type="match status" value="2"/>
</dbReference>
<dbReference type="InterPro" id="IPR010791">
    <property type="entry name" value="AttH_dom"/>
</dbReference>
<sequence>MGGTPMPRLPASISLPEDASGHPFSNVEWWYAYALLTGSRGRRYAVMASFFRVGELLLPKGHYAIHSFIDLDRGRSEPHSLLDRMLAYQMATVYLPVYLTANPLDGHTWGLYKQLLGASVPAPHRLLPGGASVAGKPTRIVYGENSLSFEDDASARLRLELASETARLRLRFEPAKPVALIDEVGKVNGLKYYSATRNEVAGELYREGRFETVRGEGWFDHQWGRHYGLLRGEGWDWFGLQLRGGRELLISRLRPANPREKPYSVAKLIRPDGSVATTERVTLRPERVWSGEWTKAEYPVEWSIELPEFAVSLRVSPLTNRQEMPILGPLQAIWEGACAASGTARTFAGKTEAVEGFGFMELVGYARA</sequence>
<comment type="caution">
    <text evidence="2">The sequence shown here is derived from an EMBL/GenBank/DDBJ whole genome shotgun (WGS) entry which is preliminary data.</text>
</comment>
<organism evidence="2 3">
    <name type="scientific">Cohnella fermenti</name>
    <dbReference type="NCBI Taxonomy" id="2565925"/>
    <lineage>
        <taxon>Bacteria</taxon>
        <taxon>Bacillati</taxon>
        <taxon>Bacillota</taxon>
        <taxon>Bacilli</taxon>
        <taxon>Bacillales</taxon>
        <taxon>Paenibacillaceae</taxon>
        <taxon>Cohnella</taxon>
    </lineage>
</organism>
<gene>
    <name evidence="2" type="ORF">E6C55_00985</name>
</gene>
<accession>A0A4S4C958</accession>
<evidence type="ECO:0000313" key="2">
    <source>
        <dbReference type="EMBL" id="THF84589.1"/>
    </source>
</evidence>
<dbReference type="OrthoDB" id="9770826at2"/>
<keyword evidence="3" id="KW-1185">Reference proteome</keyword>
<dbReference type="AlphaFoldDB" id="A0A4S4C958"/>
<protein>
    <recommendedName>
        <fullName evidence="1">AttH domain-containing protein</fullName>
    </recommendedName>
</protein>
<dbReference type="EMBL" id="SSOB01000001">
    <property type="protein sequence ID" value="THF84589.1"/>
    <property type="molecule type" value="Genomic_DNA"/>
</dbReference>